<sequence length="211" mass="23468">MEVLRVIYAPRLPVEHLCAHVSCPRVLRSSAAALRSFFDLQTASRQSALGSPPFKFGRAFSARRVFPATRSSAKWKVRYFWKYLIQSSYILVLIMARQYPDRMVLLVKSPPSSTGRTVIMSCIMTIYFTMMPLARPAYSSYVIVIIADALATLRSVISETSVDGTTEFHLGSIALMLSYYMGQLLAVPSRSGKPDIGPPSQPELPQVPNSI</sequence>
<organism evidence="2 3">
    <name type="scientific">Nesidiocoris tenuis</name>
    <dbReference type="NCBI Taxonomy" id="355587"/>
    <lineage>
        <taxon>Eukaryota</taxon>
        <taxon>Metazoa</taxon>
        <taxon>Ecdysozoa</taxon>
        <taxon>Arthropoda</taxon>
        <taxon>Hexapoda</taxon>
        <taxon>Insecta</taxon>
        <taxon>Pterygota</taxon>
        <taxon>Neoptera</taxon>
        <taxon>Paraneoptera</taxon>
        <taxon>Hemiptera</taxon>
        <taxon>Heteroptera</taxon>
        <taxon>Panheteroptera</taxon>
        <taxon>Cimicomorpha</taxon>
        <taxon>Miridae</taxon>
        <taxon>Dicyphina</taxon>
        <taxon>Nesidiocoris</taxon>
    </lineage>
</organism>
<protein>
    <submittedName>
        <fullName evidence="2">Uncharacterized protein</fullName>
    </submittedName>
</protein>
<dbReference type="Proteomes" id="UP000479000">
    <property type="component" value="Unassembled WGS sequence"/>
</dbReference>
<proteinExistence type="predicted"/>
<evidence type="ECO:0000256" key="1">
    <source>
        <dbReference type="SAM" id="MobiDB-lite"/>
    </source>
</evidence>
<name>A0A6H5GSG0_9HEMI</name>
<dbReference type="EMBL" id="CADCXU010018421">
    <property type="protein sequence ID" value="CAB0006786.1"/>
    <property type="molecule type" value="Genomic_DNA"/>
</dbReference>
<gene>
    <name evidence="2" type="ORF">NTEN_LOCUS12263</name>
</gene>
<accession>A0A6H5GSG0</accession>
<feature type="region of interest" description="Disordered" evidence="1">
    <location>
        <begin position="191"/>
        <end position="211"/>
    </location>
</feature>
<dbReference type="AlphaFoldDB" id="A0A6H5GSG0"/>
<reference evidence="2 3" key="1">
    <citation type="submission" date="2020-02" db="EMBL/GenBank/DDBJ databases">
        <authorList>
            <person name="Ferguson B K."/>
        </authorList>
    </citation>
    <scope>NUCLEOTIDE SEQUENCE [LARGE SCALE GENOMIC DNA]</scope>
</reference>
<evidence type="ECO:0000313" key="2">
    <source>
        <dbReference type="EMBL" id="CAB0006786.1"/>
    </source>
</evidence>
<keyword evidence="3" id="KW-1185">Reference proteome</keyword>
<evidence type="ECO:0000313" key="3">
    <source>
        <dbReference type="Proteomes" id="UP000479000"/>
    </source>
</evidence>
<dbReference type="OrthoDB" id="10368053at2759"/>